<dbReference type="SMART" id="SM00257">
    <property type="entry name" value="LysM"/>
    <property type="match status" value="2"/>
</dbReference>
<dbReference type="PANTHER" id="PTHR33734">
    <property type="entry name" value="LYSM DOMAIN-CONTAINING GPI-ANCHORED PROTEIN 2"/>
    <property type="match status" value="1"/>
</dbReference>
<dbReference type="GO" id="GO:0008932">
    <property type="term" value="F:lytic endotransglycosylase activity"/>
    <property type="evidence" value="ECO:0007669"/>
    <property type="project" value="TreeGrafter"/>
</dbReference>
<accession>A0A2T2Y9T0</accession>
<dbReference type="SUPFAM" id="SSF54106">
    <property type="entry name" value="LysM domain"/>
    <property type="match status" value="2"/>
</dbReference>
<dbReference type="InterPro" id="IPR036908">
    <property type="entry name" value="RlpA-like_sf"/>
</dbReference>
<name>A0A2T2Y9T0_9BACT</name>
<proteinExistence type="predicted"/>
<dbReference type="Gene3D" id="2.40.40.10">
    <property type="entry name" value="RlpA-like domain"/>
    <property type="match status" value="1"/>
</dbReference>
<dbReference type="Pfam" id="PF01476">
    <property type="entry name" value="LysM"/>
    <property type="match status" value="2"/>
</dbReference>
<dbReference type="InterPro" id="IPR018392">
    <property type="entry name" value="LysM"/>
</dbReference>
<sequence>MAMMKFLVAALCLLAAVSVSNSYAIATPLDSIKIIANGNKLIRHQVQAKETIFSVARKYGVTVTKIKQTNPGLTTLLVGQVIFVPVATATGNPSKTINVTKTPVKKENKTAPVSPTIGGPVLFDGQGNQVHKVDSKQTLFSIARLYNVRIADLKKWNNLPDDNVHDNQTLIVKPQASSGKAIANSPVEPVIPVKPETTAVTQTPVVVSRPETIPVDHTAVRREDSIRAAAPRETFSRVTESGLAELISEGKSGNKYLALHKTAPVGSFINVRNLMNNQAVSVRVIGKLPDIGSNEKVVVKVSKRAYQRLGALDNRFMVEVQYEVADKVLSSNQ</sequence>
<dbReference type="EMBL" id="PYFT01000001">
    <property type="protein sequence ID" value="PSR52188.1"/>
    <property type="molecule type" value="Genomic_DNA"/>
</dbReference>
<dbReference type="PANTHER" id="PTHR33734:SF22">
    <property type="entry name" value="MEMBRANE-BOUND LYTIC MUREIN TRANSGLYCOSYLASE D"/>
    <property type="match status" value="1"/>
</dbReference>
<evidence type="ECO:0000313" key="4">
    <source>
        <dbReference type="Proteomes" id="UP000240357"/>
    </source>
</evidence>
<comment type="caution">
    <text evidence="3">The sequence shown here is derived from an EMBL/GenBank/DDBJ whole genome shotgun (WGS) entry which is preliminary data.</text>
</comment>
<dbReference type="InterPro" id="IPR036779">
    <property type="entry name" value="LysM_dom_sf"/>
</dbReference>
<dbReference type="Gene3D" id="3.10.350.10">
    <property type="entry name" value="LysM domain"/>
    <property type="match status" value="2"/>
</dbReference>
<dbReference type="CDD" id="cd00118">
    <property type="entry name" value="LysM"/>
    <property type="match status" value="2"/>
</dbReference>
<dbReference type="AlphaFoldDB" id="A0A2T2Y9T0"/>
<reference evidence="3 4" key="1">
    <citation type="submission" date="2018-03" db="EMBL/GenBank/DDBJ databases">
        <title>Adhaeribacter sp. HMF7605 Genome sequencing and assembly.</title>
        <authorList>
            <person name="Kang H."/>
            <person name="Kang J."/>
            <person name="Cha I."/>
            <person name="Kim H."/>
            <person name="Joh K."/>
        </authorList>
    </citation>
    <scope>NUCLEOTIDE SEQUENCE [LARGE SCALE GENOMIC DNA]</scope>
    <source>
        <strain evidence="3 4">HMF7605</strain>
    </source>
</reference>
<feature type="domain" description="LysM" evidence="2">
    <location>
        <begin position="129"/>
        <end position="172"/>
    </location>
</feature>
<organism evidence="3 4">
    <name type="scientific">Adhaeribacter arboris</name>
    <dbReference type="NCBI Taxonomy" id="2072846"/>
    <lineage>
        <taxon>Bacteria</taxon>
        <taxon>Pseudomonadati</taxon>
        <taxon>Bacteroidota</taxon>
        <taxon>Cytophagia</taxon>
        <taxon>Cytophagales</taxon>
        <taxon>Hymenobacteraceae</taxon>
        <taxon>Adhaeribacter</taxon>
    </lineage>
</organism>
<dbReference type="PROSITE" id="PS51782">
    <property type="entry name" value="LYSM"/>
    <property type="match status" value="1"/>
</dbReference>
<protein>
    <recommendedName>
        <fullName evidence="2">LysM domain-containing protein</fullName>
    </recommendedName>
</protein>
<keyword evidence="4" id="KW-1185">Reference proteome</keyword>
<dbReference type="Proteomes" id="UP000240357">
    <property type="component" value="Unassembled WGS sequence"/>
</dbReference>
<evidence type="ECO:0000259" key="2">
    <source>
        <dbReference type="PROSITE" id="PS51782"/>
    </source>
</evidence>
<gene>
    <name evidence="3" type="ORF">AHMF7605_00960</name>
</gene>
<keyword evidence="1" id="KW-0732">Signal</keyword>
<evidence type="ECO:0000256" key="1">
    <source>
        <dbReference type="SAM" id="SignalP"/>
    </source>
</evidence>
<feature type="chain" id="PRO_5015731029" description="LysM domain-containing protein" evidence="1">
    <location>
        <begin position="25"/>
        <end position="333"/>
    </location>
</feature>
<evidence type="ECO:0000313" key="3">
    <source>
        <dbReference type="EMBL" id="PSR52188.1"/>
    </source>
</evidence>
<feature type="signal peptide" evidence="1">
    <location>
        <begin position="1"/>
        <end position="24"/>
    </location>
</feature>